<evidence type="ECO:0000256" key="8">
    <source>
        <dbReference type="SAM" id="MobiDB-lite"/>
    </source>
</evidence>
<feature type="domain" description="POTRA" evidence="10">
    <location>
        <begin position="33"/>
        <end position="104"/>
    </location>
</feature>
<feature type="region of interest" description="Disordered" evidence="8">
    <location>
        <begin position="249"/>
        <end position="338"/>
    </location>
</feature>
<dbReference type="InterPro" id="IPR013685">
    <property type="entry name" value="POTRA_FtsQ_type"/>
</dbReference>
<dbReference type="GO" id="GO:0051301">
    <property type="term" value="P:cell division"/>
    <property type="evidence" value="ECO:0007669"/>
    <property type="project" value="UniProtKB-KW"/>
</dbReference>
<evidence type="ECO:0000256" key="4">
    <source>
        <dbReference type="ARBA" id="ARBA00022692"/>
    </source>
</evidence>
<dbReference type="InterPro" id="IPR050487">
    <property type="entry name" value="FtsQ_DivIB"/>
</dbReference>
<gene>
    <name evidence="11" type="ORF">LKD31_02815</name>
</gene>
<accession>A0AAE3AFT3</accession>
<evidence type="ECO:0000256" key="5">
    <source>
        <dbReference type="ARBA" id="ARBA00022989"/>
    </source>
</evidence>
<dbReference type="InterPro" id="IPR034746">
    <property type="entry name" value="POTRA"/>
</dbReference>
<keyword evidence="6 9" id="KW-0472">Membrane</keyword>
<dbReference type="Pfam" id="PF08478">
    <property type="entry name" value="POTRA_1"/>
    <property type="match status" value="1"/>
</dbReference>
<reference evidence="11" key="1">
    <citation type="submission" date="2021-10" db="EMBL/GenBank/DDBJ databases">
        <title>Anaerobic single-cell dispensing facilitates the cultivation of human gut bacteria.</title>
        <authorList>
            <person name="Afrizal A."/>
        </authorList>
    </citation>
    <scope>NUCLEOTIDE SEQUENCE</scope>
    <source>
        <strain evidence="11">CLA-AA-H250</strain>
    </source>
</reference>
<feature type="compositionally biased region" description="Low complexity" evidence="8">
    <location>
        <begin position="253"/>
        <end position="264"/>
    </location>
</feature>
<keyword evidence="2" id="KW-1003">Cell membrane</keyword>
<dbReference type="Pfam" id="PF03799">
    <property type="entry name" value="FtsQ_DivIB_C"/>
    <property type="match status" value="1"/>
</dbReference>
<organism evidence="11 12">
    <name type="scientific">Hominenteromicrobium mulieris</name>
    <dbReference type="NCBI Taxonomy" id="2885357"/>
    <lineage>
        <taxon>Bacteria</taxon>
        <taxon>Bacillati</taxon>
        <taxon>Bacillota</taxon>
        <taxon>Clostridia</taxon>
        <taxon>Eubacteriales</taxon>
        <taxon>Oscillospiraceae</taxon>
        <taxon>Hominenteromicrobium</taxon>
    </lineage>
</organism>
<comment type="subcellular location">
    <subcellularLocation>
        <location evidence="1">Membrane</location>
    </subcellularLocation>
</comment>
<evidence type="ECO:0000256" key="2">
    <source>
        <dbReference type="ARBA" id="ARBA00022475"/>
    </source>
</evidence>
<keyword evidence="5 9" id="KW-1133">Transmembrane helix</keyword>
<protein>
    <submittedName>
        <fullName evidence="11">FtsQ-type POTRA domain-containing protein</fullName>
    </submittedName>
</protein>
<dbReference type="Proteomes" id="UP001199424">
    <property type="component" value="Unassembled WGS sequence"/>
</dbReference>
<evidence type="ECO:0000256" key="9">
    <source>
        <dbReference type="SAM" id="Phobius"/>
    </source>
</evidence>
<dbReference type="PROSITE" id="PS51779">
    <property type="entry name" value="POTRA"/>
    <property type="match status" value="1"/>
</dbReference>
<evidence type="ECO:0000256" key="6">
    <source>
        <dbReference type="ARBA" id="ARBA00023136"/>
    </source>
</evidence>
<dbReference type="PANTHER" id="PTHR37820:SF1">
    <property type="entry name" value="CELL DIVISION PROTEIN FTSQ"/>
    <property type="match status" value="1"/>
</dbReference>
<name>A0AAE3AFT3_9FIRM</name>
<dbReference type="PANTHER" id="PTHR37820">
    <property type="entry name" value="CELL DIVISION PROTEIN DIVIB"/>
    <property type="match status" value="1"/>
</dbReference>
<feature type="transmembrane region" description="Helical" evidence="9">
    <location>
        <begin position="9"/>
        <end position="33"/>
    </location>
</feature>
<evidence type="ECO:0000256" key="1">
    <source>
        <dbReference type="ARBA" id="ARBA00004370"/>
    </source>
</evidence>
<keyword evidence="4 9" id="KW-0812">Transmembrane</keyword>
<comment type="caution">
    <text evidence="11">The sequence shown here is derived from an EMBL/GenBank/DDBJ whole genome shotgun (WGS) entry which is preliminary data.</text>
</comment>
<evidence type="ECO:0000313" key="12">
    <source>
        <dbReference type="Proteomes" id="UP001199424"/>
    </source>
</evidence>
<keyword evidence="3" id="KW-0132">Cell division</keyword>
<sequence>MRKKKSRALLLFNIIAFSVVVIGAVLLCIFVFFKVGNVTFTSDAGYDEADIRRVCGINEGDNLVLLETESREKALEHRFPYIESAKIVKHIPSTIEIEITPAETAFSVACDAGYLYVSASGKVLEIASQPCEGTTVVLGANPTNTKPSETITFGDDSVKEVYNAIAEQMTKNETQNVTEINMTNPYDLTLTYDNRITFRFGNMNGMSYKMAFGLEMLRQMETSGEITEETVGSIDLSVVPEKNKAFYEEDRTAASATPAPGDAAGRTDGSDSTANGDGENGDTANPTGDAAGRTDGSDSTANGDGENGDTANPTGDTDGITDPAADDSGDNTGDAENV</sequence>
<keyword evidence="12" id="KW-1185">Reference proteome</keyword>
<dbReference type="EMBL" id="JAJEQC010000002">
    <property type="protein sequence ID" value="MCC2135945.1"/>
    <property type="molecule type" value="Genomic_DNA"/>
</dbReference>
<evidence type="ECO:0000259" key="10">
    <source>
        <dbReference type="PROSITE" id="PS51779"/>
    </source>
</evidence>
<dbReference type="InterPro" id="IPR005548">
    <property type="entry name" value="Cell_div_FtsQ/DivIB_C"/>
</dbReference>
<evidence type="ECO:0000313" key="11">
    <source>
        <dbReference type="EMBL" id="MCC2135945.1"/>
    </source>
</evidence>
<evidence type="ECO:0000256" key="7">
    <source>
        <dbReference type="ARBA" id="ARBA00023306"/>
    </source>
</evidence>
<dbReference type="AlphaFoldDB" id="A0AAE3AFT3"/>
<evidence type="ECO:0000256" key="3">
    <source>
        <dbReference type="ARBA" id="ARBA00022618"/>
    </source>
</evidence>
<dbReference type="RefSeq" id="WP_308448533.1">
    <property type="nucleotide sequence ID" value="NZ_JAJEQC010000002.1"/>
</dbReference>
<dbReference type="GO" id="GO:0005886">
    <property type="term" value="C:plasma membrane"/>
    <property type="evidence" value="ECO:0007669"/>
    <property type="project" value="TreeGrafter"/>
</dbReference>
<proteinExistence type="predicted"/>
<keyword evidence="7" id="KW-0131">Cell cycle</keyword>